<feature type="transmembrane region" description="Helical" evidence="4">
    <location>
        <begin position="77"/>
        <end position="95"/>
    </location>
</feature>
<feature type="transmembrane region" description="Helical" evidence="4">
    <location>
        <begin position="308"/>
        <end position="329"/>
    </location>
</feature>
<feature type="transmembrane region" description="Helical" evidence="4">
    <location>
        <begin position="101"/>
        <end position="122"/>
    </location>
</feature>
<feature type="transmembrane region" description="Helical" evidence="4">
    <location>
        <begin position="341"/>
        <end position="365"/>
    </location>
</feature>
<evidence type="ECO:0000256" key="4">
    <source>
        <dbReference type="SAM" id="Phobius"/>
    </source>
</evidence>
<sequence>MRMKLFYGWVIVAVGALMTCVGAGAMFSLAVFQRPMSADTGWSHAGISSAMTLDFLFMGVAGFAWGTASDRFGARPVALAGSALLGLGLALASRAETLLEFQLTYGIIVGIAGGAFFAPMIASVTTWFERNRSLAVSLVSAGIGVAPMTVSPFATWLIGVFGWRDAMLTVGIAAWVLLLPATLLIRPAPLASGEGTSAMQTESGTTSFTAAQAFRTPQFIVLALTFFFCCAAHSGPIFHMVSYAMICGISALAAVSIYSVEGLAGLGGRLLLGVMADRIGVKPVLVAGLLVQALAISAYLYVTRLEQFYLLSLVFGTAYGGVMPLYAVLAREYFGPRIMGTVFGAVTMASSLGMAFGPVAGGWIFDNFNDYRWLYIGSFAVALGAVAVSLAFPPLPSRSREQLQPS</sequence>
<gene>
    <name evidence="6" type="ORF">GCM10007874_25640</name>
</gene>
<dbReference type="InterPro" id="IPR036259">
    <property type="entry name" value="MFS_trans_sf"/>
</dbReference>
<keyword evidence="7" id="KW-1185">Reference proteome</keyword>
<keyword evidence="2 4" id="KW-1133">Transmembrane helix</keyword>
<dbReference type="PROSITE" id="PS50850">
    <property type="entry name" value="MFS"/>
    <property type="match status" value="1"/>
</dbReference>
<name>A0ABQ6CGS9_9HYPH</name>
<protein>
    <submittedName>
        <fullName evidence="6">MFS transporter</fullName>
    </submittedName>
</protein>
<keyword evidence="1 4" id="KW-0812">Transmembrane</keyword>
<comment type="caution">
    <text evidence="6">The sequence shown here is derived from an EMBL/GenBank/DDBJ whole genome shotgun (WGS) entry which is preliminary data.</text>
</comment>
<evidence type="ECO:0000313" key="6">
    <source>
        <dbReference type="EMBL" id="GLS19547.1"/>
    </source>
</evidence>
<organism evidence="6 7">
    <name type="scientific">Labrys miyagiensis</name>
    <dbReference type="NCBI Taxonomy" id="346912"/>
    <lineage>
        <taxon>Bacteria</taxon>
        <taxon>Pseudomonadati</taxon>
        <taxon>Pseudomonadota</taxon>
        <taxon>Alphaproteobacteria</taxon>
        <taxon>Hyphomicrobiales</taxon>
        <taxon>Xanthobacteraceae</taxon>
        <taxon>Labrys</taxon>
    </lineage>
</organism>
<proteinExistence type="predicted"/>
<reference evidence="7" key="1">
    <citation type="journal article" date="2019" name="Int. J. Syst. Evol. Microbiol.">
        <title>The Global Catalogue of Microorganisms (GCM) 10K type strain sequencing project: providing services to taxonomists for standard genome sequencing and annotation.</title>
        <authorList>
            <consortium name="The Broad Institute Genomics Platform"/>
            <consortium name="The Broad Institute Genome Sequencing Center for Infectious Disease"/>
            <person name="Wu L."/>
            <person name="Ma J."/>
        </authorList>
    </citation>
    <scope>NUCLEOTIDE SEQUENCE [LARGE SCALE GENOMIC DNA]</scope>
    <source>
        <strain evidence="7">NBRC 101365</strain>
    </source>
</reference>
<feature type="transmembrane region" description="Helical" evidence="4">
    <location>
        <begin position="44"/>
        <end position="65"/>
    </location>
</feature>
<dbReference type="PANTHER" id="PTHR11360:SF290">
    <property type="entry name" value="MONOCARBOXYLATE MFS PERMEASE"/>
    <property type="match status" value="1"/>
</dbReference>
<dbReference type="Pfam" id="PF07690">
    <property type="entry name" value="MFS_1"/>
    <property type="match status" value="1"/>
</dbReference>
<feature type="transmembrane region" description="Helical" evidence="4">
    <location>
        <begin position="166"/>
        <end position="185"/>
    </location>
</feature>
<keyword evidence="3 4" id="KW-0472">Membrane</keyword>
<evidence type="ECO:0000256" key="1">
    <source>
        <dbReference type="ARBA" id="ARBA00022692"/>
    </source>
</evidence>
<accession>A0ABQ6CGS9</accession>
<feature type="domain" description="Major facilitator superfamily (MFS) profile" evidence="5">
    <location>
        <begin position="8"/>
        <end position="396"/>
    </location>
</feature>
<dbReference type="InterPro" id="IPR050327">
    <property type="entry name" value="Proton-linked_MCT"/>
</dbReference>
<feature type="transmembrane region" description="Helical" evidence="4">
    <location>
        <begin position="243"/>
        <end position="272"/>
    </location>
</feature>
<feature type="transmembrane region" description="Helical" evidence="4">
    <location>
        <begin position="371"/>
        <end position="392"/>
    </location>
</feature>
<evidence type="ECO:0000256" key="3">
    <source>
        <dbReference type="ARBA" id="ARBA00023136"/>
    </source>
</evidence>
<dbReference type="Gene3D" id="1.20.1250.20">
    <property type="entry name" value="MFS general substrate transporter like domains"/>
    <property type="match status" value="2"/>
</dbReference>
<evidence type="ECO:0000313" key="7">
    <source>
        <dbReference type="Proteomes" id="UP001156882"/>
    </source>
</evidence>
<evidence type="ECO:0000256" key="2">
    <source>
        <dbReference type="ARBA" id="ARBA00022989"/>
    </source>
</evidence>
<dbReference type="PANTHER" id="PTHR11360">
    <property type="entry name" value="MONOCARBOXYLATE TRANSPORTER"/>
    <property type="match status" value="1"/>
</dbReference>
<feature type="transmembrane region" description="Helical" evidence="4">
    <location>
        <begin position="284"/>
        <end position="302"/>
    </location>
</feature>
<evidence type="ECO:0000259" key="5">
    <source>
        <dbReference type="PROSITE" id="PS50850"/>
    </source>
</evidence>
<feature type="transmembrane region" description="Helical" evidence="4">
    <location>
        <begin position="134"/>
        <end position="154"/>
    </location>
</feature>
<feature type="transmembrane region" description="Helical" evidence="4">
    <location>
        <begin position="219"/>
        <end position="237"/>
    </location>
</feature>
<dbReference type="SUPFAM" id="SSF103473">
    <property type="entry name" value="MFS general substrate transporter"/>
    <property type="match status" value="1"/>
</dbReference>
<dbReference type="CDD" id="cd17355">
    <property type="entry name" value="MFS_YcxA_like"/>
    <property type="match status" value="1"/>
</dbReference>
<dbReference type="Proteomes" id="UP001156882">
    <property type="component" value="Unassembled WGS sequence"/>
</dbReference>
<dbReference type="InterPro" id="IPR020846">
    <property type="entry name" value="MFS_dom"/>
</dbReference>
<dbReference type="EMBL" id="BSPC01000023">
    <property type="protein sequence ID" value="GLS19547.1"/>
    <property type="molecule type" value="Genomic_DNA"/>
</dbReference>
<feature type="transmembrane region" description="Helical" evidence="4">
    <location>
        <begin position="7"/>
        <end position="32"/>
    </location>
</feature>
<dbReference type="InterPro" id="IPR011701">
    <property type="entry name" value="MFS"/>
</dbReference>